<dbReference type="eggNOG" id="ENOG50315YK">
    <property type="taxonomic scope" value="Bacteria"/>
</dbReference>
<accession>Q2IWJ6</accession>
<dbReference type="HOGENOM" id="CLU_159766_0_0_5"/>
<feature type="transmembrane region" description="Helical" evidence="1">
    <location>
        <begin position="50"/>
        <end position="69"/>
    </location>
</feature>
<dbReference type="STRING" id="316058.RPB_2712"/>
<dbReference type="EMBL" id="CP000250">
    <property type="protein sequence ID" value="ABD07414.1"/>
    <property type="molecule type" value="Genomic_DNA"/>
</dbReference>
<keyword evidence="1" id="KW-0812">Transmembrane</keyword>
<evidence type="ECO:0000313" key="2">
    <source>
        <dbReference type="EMBL" id="ABD07414.1"/>
    </source>
</evidence>
<protein>
    <submittedName>
        <fullName evidence="2">Uncharacterized protein</fullName>
    </submittedName>
</protein>
<evidence type="ECO:0000313" key="3">
    <source>
        <dbReference type="Proteomes" id="UP000008809"/>
    </source>
</evidence>
<reference evidence="2 3" key="1">
    <citation type="submission" date="2006-01" db="EMBL/GenBank/DDBJ databases">
        <title>Complete sequence of Rhodopseudomonas palustris HaA2.</title>
        <authorList>
            <consortium name="US DOE Joint Genome Institute"/>
            <person name="Copeland A."/>
            <person name="Lucas S."/>
            <person name="Lapidus A."/>
            <person name="Barry K."/>
            <person name="Detter J.C."/>
            <person name="Glavina T."/>
            <person name="Hammon N."/>
            <person name="Israni S."/>
            <person name="Pitluck S."/>
            <person name="Chain P."/>
            <person name="Malfatti S."/>
            <person name="Shin M."/>
            <person name="Vergez L."/>
            <person name="Schmutz J."/>
            <person name="Larimer F."/>
            <person name="Land M."/>
            <person name="Hauser L."/>
            <person name="Pelletier D.A."/>
            <person name="Kyrpides N."/>
            <person name="Anderson I."/>
            <person name="Oda Y."/>
            <person name="Harwood C.S."/>
            <person name="Richardson P."/>
        </authorList>
    </citation>
    <scope>NUCLEOTIDE SEQUENCE [LARGE SCALE GENOMIC DNA]</scope>
    <source>
        <strain evidence="2 3">HaA2</strain>
    </source>
</reference>
<proteinExistence type="predicted"/>
<organism evidence="2 3">
    <name type="scientific">Rhodopseudomonas palustris (strain HaA2)</name>
    <dbReference type="NCBI Taxonomy" id="316058"/>
    <lineage>
        <taxon>Bacteria</taxon>
        <taxon>Pseudomonadati</taxon>
        <taxon>Pseudomonadota</taxon>
        <taxon>Alphaproteobacteria</taxon>
        <taxon>Hyphomicrobiales</taxon>
        <taxon>Nitrobacteraceae</taxon>
        <taxon>Rhodopseudomonas</taxon>
    </lineage>
</organism>
<keyword evidence="3" id="KW-1185">Reference proteome</keyword>
<dbReference type="RefSeq" id="WP_011441599.1">
    <property type="nucleotide sequence ID" value="NC_007778.1"/>
</dbReference>
<feature type="transmembrane region" description="Helical" evidence="1">
    <location>
        <begin position="25"/>
        <end position="44"/>
    </location>
</feature>
<name>Q2IWJ6_RHOP2</name>
<gene>
    <name evidence="2" type="ordered locus">RPB_2712</name>
</gene>
<dbReference type="Proteomes" id="UP000008809">
    <property type="component" value="Chromosome"/>
</dbReference>
<dbReference type="OrthoDB" id="573857at2"/>
<sequence length="124" mass="13468">MTTPPIAGTADGRARALIAVRAAHTVIWAFFASSIVLIPIATLLGQLTAALWMSLFVWGEVVVLLLNGMRCPLTAVAARYTDDRADNFDIWLPRWLARHNQRIFGTLFAASQVLLGYALVTSGA</sequence>
<keyword evidence="1" id="KW-1133">Transmembrane helix</keyword>
<keyword evidence="1" id="KW-0472">Membrane</keyword>
<evidence type="ECO:0000256" key="1">
    <source>
        <dbReference type="SAM" id="Phobius"/>
    </source>
</evidence>
<dbReference type="KEGG" id="rpb:RPB_2712"/>
<feature type="transmembrane region" description="Helical" evidence="1">
    <location>
        <begin position="103"/>
        <end position="120"/>
    </location>
</feature>
<dbReference type="AlphaFoldDB" id="Q2IWJ6"/>